<dbReference type="PROSITE" id="PS00671">
    <property type="entry name" value="D_2_HYDROXYACID_DH_3"/>
    <property type="match status" value="1"/>
</dbReference>
<dbReference type="GO" id="GO:0051287">
    <property type="term" value="F:NAD binding"/>
    <property type="evidence" value="ECO:0007669"/>
    <property type="project" value="InterPro"/>
</dbReference>
<dbReference type="InterPro" id="IPR029753">
    <property type="entry name" value="D-isomer_DH_CS"/>
</dbReference>
<evidence type="ECO:0000256" key="4">
    <source>
        <dbReference type="RuleBase" id="RU003719"/>
    </source>
</evidence>
<evidence type="ECO:0000256" key="2">
    <source>
        <dbReference type="ARBA" id="ARBA00023002"/>
    </source>
</evidence>
<keyword evidence="8" id="KW-1185">Reference proteome</keyword>
<dbReference type="RefSeq" id="WP_188580552.1">
    <property type="nucleotide sequence ID" value="NZ_BMCT01000004.1"/>
</dbReference>
<comment type="caution">
    <text evidence="7">The sequence shown here is derived from an EMBL/GenBank/DDBJ whole genome shotgun (WGS) entry which is preliminary data.</text>
</comment>
<dbReference type="InterPro" id="IPR006139">
    <property type="entry name" value="D-isomer_2_OHA_DH_cat_dom"/>
</dbReference>
<dbReference type="Pfam" id="PF00389">
    <property type="entry name" value="2-Hacid_dh"/>
    <property type="match status" value="1"/>
</dbReference>
<dbReference type="InterPro" id="IPR036291">
    <property type="entry name" value="NAD(P)-bd_dom_sf"/>
</dbReference>
<dbReference type="Pfam" id="PF02826">
    <property type="entry name" value="2-Hacid_dh_C"/>
    <property type="match status" value="1"/>
</dbReference>
<dbReference type="CDD" id="cd12162">
    <property type="entry name" value="2-Hacid_dh_4"/>
    <property type="match status" value="1"/>
</dbReference>
<organism evidence="7 8">
    <name type="scientific">Azorhizobium oxalatiphilum</name>
    <dbReference type="NCBI Taxonomy" id="980631"/>
    <lineage>
        <taxon>Bacteria</taxon>
        <taxon>Pseudomonadati</taxon>
        <taxon>Pseudomonadota</taxon>
        <taxon>Alphaproteobacteria</taxon>
        <taxon>Hyphomicrobiales</taxon>
        <taxon>Xanthobacteraceae</taxon>
        <taxon>Azorhizobium</taxon>
    </lineage>
</organism>
<sequence length="331" mass="35138">MTAPPLVPGEAAPLRVVFLDRETLAPGIALRHPNFPHEWVAHDRTATSEVQARAHEADILILNKVKLTAEVIARLPRLKLVAVAATGTDCVDKAACAEAGIAVCNVRGYAKATVPEHTFALILALSRALVPYRQDVIDGAWQAAGQFCFFSHPISDLHGRRLGLFGSGDLGGQVAALGRAFGMDVVFAGRKGAGETRAGYLPFEEVIETADVLSLHCPLTSETRGLIGDAEFARMKRKPLLVNTARGGLVDEHALERALDKGLIAGAGFDVTLPEPPPADSPLMRIARRPNVIVTPHTAWASSEAQQALADQLIANIEAFAAGKPVNLVTG</sequence>
<gene>
    <name evidence="7" type="ORF">GCM10007301_33370</name>
</gene>
<dbReference type="GO" id="GO:0016616">
    <property type="term" value="F:oxidoreductase activity, acting on the CH-OH group of donors, NAD or NADP as acceptor"/>
    <property type="evidence" value="ECO:0007669"/>
    <property type="project" value="InterPro"/>
</dbReference>
<dbReference type="Gene3D" id="3.40.50.720">
    <property type="entry name" value="NAD(P)-binding Rossmann-like Domain"/>
    <property type="match status" value="2"/>
</dbReference>
<name>A0A917C3V1_9HYPH</name>
<dbReference type="SUPFAM" id="SSF52283">
    <property type="entry name" value="Formate/glycerate dehydrogenase catalytic domain-like"/>
    <property type="match status" value="1"/>
</dbReference>
<dbReference type="PANTHER" id="PTHR43761">
    <property type="entry name" value="D-ISOMER SPECIFIC 2-HYDROXYACID DEHYDROGENASE FAMILY PROTEIN (AFU_ORTHOLOGUE AFUA_1G13630)"/>
    <property type="match status" value="1"/>
</dbReference>
<dbReference type="InterPro" id="IPR006140">
    <property type="entry name" value="D-isomer_DH_NAD-bd"/>
</dbReference>
<dbReference type="EMBL" id="BMCT01000004">
    <property type="protein sequence ID" value="GGF70929.1"/>
    <property type="molecule type" value="Genomic_DNA"/>
</dbReference>
<proteinExistence type="inferred from homology"/>
<dbReference type="SUPFAM" id="SSF51735">
    <property type="entry name" value="NAD(P)-binding Rossmann-fold domains"/>
    <property type="match status" value="1"/>
</dbReference>
<keyword evidence="3" id="KW-0520">NAD</keyword>
<keyword evidence="2 4" id="KW-0560">Oxidoreductase</keyword>
<dbReference type="AlphaFoldDB" id="A0A917C3V1"/>
<feature type="domain" description="D-isomer specific 2-hydroxyacid dehydrogenase catalytic" evidence="5">
    <location>
        <begin position="38"/>
        <end position="327"/>
    </location>
</feature>
<evidence type="ECO:0000259" key="5">
    <source>
        <dbReference type="Pfam" id="PF00389"/>
    </source>
</evidence>
<accession>A0A917C3V1</accession>
<reference evidence="7" key="2">
    <citation type="submission" date="2020-09" db="EMBL/GenBank/DDBJ databases">
        <authorList>
            <person name="Sun Q."/>
            <person name="Sedlacek I."/>
        </authorList>
    </citation>
    <scope>NUCLEOTIDE SEQUENCE</scope>
    <source>
        <strain evidence="7">CCM 7897</strain>
    </source>
</reference>
<reference evidence="7" key="1">
    <citation type="journal article" date="2014" name="Int. J. Syst. Evol. Microbiol.">
        <title>Complete genome sequence of Corynebacterium casei LMG S-19264T (=DSM 44701T), isolated from a smear-ripened cheese.</title>
        <authorList>
            <consortium name="US DOE Joint Genome Institute (JGI-PGF)"/>
            <person name="Walter F."/>
            <person name="Albersmeier A."/>
            <person name="Kalinowski J."/>
            <person name="Ruckert C."/>
        </authorList>
    </citation>
    <scope>NUCLEOTIDE SEQUENCE</scope>
    <source>
        <strain evidence="7">CCM 7897</strain>
    </source>
</reference>
<protein>
    <submittedName>
        <fullName evidence="7">Glycerate dehydrogenase</fullName>
    </submittedName>
</protein>
<evidence type="ECO:0000313" key="8">
    <source>
        <dbReference type="Proteomes" id="UP000606044"/>
    </source>
</evidence>
<evidence type="ECO:0000256" key="3">
    <source>
        <dbReference type="ARBA" id="ARBA00023027"/>
    </source>
</evidence>
<dbReference type="PROSITE" id="PS00670">
    <property type="entry name" value="D_2_HYDROXYACID_DH_2"/>
    <property type="match status" value="1"/>
</dbReference>
<evidence type="ECO:0000256" key="1">
    <source>
        <dbReference type="ARBA" id="ARBA00005854"/>
    </source>
</evidence>
<dbReference type="InterPro" id="IPR050418">
    <property type="entry name" value="D-iso_2-hydroxyacid_DH_PdxB"/>
</dbReference>
<comment type="similarity">
    <text evidence="1 4">Belongs to the D-isomer specific 2-hydroxyacid dehydrogenase family.</text>
</comment>
<dbReference type="Proteomes" id="UP000606044">
    <property type="component" value="Unassembled WGS sequence"/>
</dbReference>
<evidence type="ECO:0000313" key="7">
    <source>
        <dbReference type="EMBL" id="GGF70929.1"/>
    </source>
</evidence>
<feature type="domain" description="D-isomer specific 2-hydroxyacid dehydrogenase NAD-binding" evidence="6">
    <location>
        <begin position="119"/>
        <end position="299"/>
    </location>
</feature>
<evidence type="ECO:0000259" key="6">
    <source>
        <dbReference type="Pfam" id="PF02826"/>
    </source>
</evidence>
<dbReference type="PANTHER" id="PTHR43761:SF1">
    <property type="entry name" value="D-ISOMER SPECIFIC 2-HYDROXYACID DEHYDROGENASE CATALYTIC DOMAIN-CONTAINING PROTEIN-RELATED"/>
    <property type="match status" value="1"/>
</dbReference>